<accession>A0AB37MEK2</accession>
<dbReference type="PANTHER" id="PTHR33295">
    <property type="entry name" value="ATPASE"/>
    <property type="match status" value="1"/>
</dbReference>
<organism evidence="2 3">
    <name type="scientific">Bacteroides intestinalis</name>
    <dbReference type="NCBI Taxonomy" id="329854"/>
    <lineage>
        <taxon>Bacteria</taxon>
        <taxon>Pseudomonadati</taxon>
        <taxon>Bacteroidota</taxon>
        <taxon>Bacteroidia</taxon>
        <taxon>Bacteroidales</taxon>
        <taxon>Bacteroidaceae</taxon>
        <taxon>Bacteroides</taxon>
    </lineage>
</organism>
<evidence type="ECO:0000313" key="2">
    <source>
        <dbReference type="EMBL" id="RHN07683.1"/>
    </source>
</evidence>
<dbReference type="EMBL" id="QRQM01000008">
    <property type="protein sequence ID" value="RHN07683.1"/>
    <property type="molecule type" value="Genomic_DNA"/>
</dbReference>
<evidence type="ECO:0000259" key="1">
    <source>
        <dbReference type="SMART" id="SM00382"/>
    </source>
</evidence>
<name>A0AB37MEK2_9BACE</name>
<dbReference type="Pfam" id="PF13635">
    <property type="entry name" value="DUF4143"/>
    <property type="match status" value="1"/>
</dbReference>
<comment type="caution">
    <text evidence="2">The sequence shown here is derived from an EMBL/GenBank/DDBJ whole genome shotgun (WGS) entry which is preliminary data.</text>
</comment>
<dbReference type="SMART" id="SM00382">
    <property type="entry name" value="AAA"/>
    <property type="match status" value="1"/>
</dbReference>
<reference evidence="2 3" key="1">
    <citation type="submission" date="2018-08" db="EMBL/GenBank/DDBJ databases">
        <title>A genome reference for cultivated species of the human gut microbiota.</title>
        <authorList>
            <person name="Zou Y."/>
            <person name="Xue W."/>
            <person name="Luo G."/>
        </authorList>
    </citation>
    <scope>NUCLEOTIDE SEQUENCE [LARGE SCALE GENOMIC DNA]</scope>
    <source>
        <strain evidence="2 3">AF31-23</strain>
    </source>
</reference>
<dbReference type="SUPFAM" id="SSF52540">
    <property type="entry name" value="P-loop containing nucleoside triphosphate hydrolases"/>
    <property type="match status" value="1"/>
</dbReference>
<dbReference type="PANTHER" id="PTHR33295:SF7">
    <property type="entry name" value="ATPASE"/>
    <property type="match status" value="1"/>
</dbReference>
<dbReference type="RefSeq" id="WP_117708026.1">
    <property type="nucleotide sequence ID" value="NZ_JAQCXL010000047.1"/>
</dbReference>
<protein>
    <submittedName>
        <fullName evidence="2">DUF4143 domain-containing protein</fullName>
    </submittedName>
</protein>
<gene>
    <name evidence="2" type="ORF">DWZ32_09000</name>
</gene>
<dbReference type="Proteomes" id="UP000286003">
    <property type="component" value="Unassembled WGS sequence"/>
</dbReference>
<dbReference type="Gene3D" id="3.40.50.300">
    <property type="entry name" value="P-loop containing nucleotide triphosphate hydrolases"/>
    <property type="match status" value="1"/>
</dbReference>
<dbReference type="InterPro" id="IPR003593">
    <property type="entry name" value="AAA+_ATPase"/>
</dbReference>
<dbReference type="SUPFAM" id="SSF52980">
    <property type="entry name" value="Restriction endonuclease-like"/>
    <property type="match status" value="1"/>
</dbReference>
<dbReference type="AlphaFoldDB" id="A0AB37MEK2"/>
<dbReference type="InterPro" id="IPR027417">
    <property type="entry name" value="P-loop_NTPase"/>
</dbReference>
<feature type="domain" description="AAA+ ATPase" evidence="1">
    <location>
        <begin position="18"/>
        <end position="145"/>
    </location>
</feature>
<dbReference type="Pfam" id="PF13173">
    <property type="entry name" value="AAA_14"/>
    <property type="match status" value="1"/>
</dbReference>
<dbReference type="InterPro" id="IPR011335">
    <property type="entry name" value="Restrct_endonuc-II-like"/>
</dbReference>
<proteinExistence type="predicted"/>
<dbReference type="InterPro" id="IPR041682">
    <property type="entry name" value="AAA_14"/>
</dbReference>
<dbReference type="InterPro" id="IPR025420">
    <property type="entry name" value="DUF4143"/>
</dbReference>
<evidence type="ECO:0000313" key="3">
    <source>
        <dbReference type="Proteomes" id="UP000286003"/>
    </source>
</evidence>
<sequence>MIQREILAKLQEWKDSEYRKPLILRGARQVGKTTVVNELGRSFDNYLYFNLEDENTRNVFEFNMPLTDKIRMLFATRQQVRRDGSTLLFIDEIQNSPKTISLLRYFYEEHPELHVIAAGSLLETAVDMKSSFPVGRVEYMALRPCSFREFISAVGKSHLFQIMEHPEFTVTIHSELMSLFNQYTIIGGMPEIVQRYADKGDLLAMDDIYETLLQAYRDDVEKYVFQNKLQDVVRFILEMGWRQAGSSITLGNFMDSQYKSVEVGDAFRLLEKAMLLELVYPTTSVMVPVMPQIRRSPKLIWLDTGLVNYAAGIRKEIIGAKDILDIWRGHIGEHIVAQELLALNYKVSQRRSFWARDRKESAAEVDFIYLLDSKVYPIEVKTGNNSSLRSLHSFMDDSPLDIAVRVWSGPFSVDEVYTIHKRKLFRLINLPFYLICNIEQILRNIEA</sequence>
<dbReference type="CDD" id="cd00009">
    <property type="entry name" value="AAA"/>
    <property type="match status" value="1"/>
</dbReference>